<feature type="compositionally biased region" description="Polar residues" evidence="1">
    <location>
        <begin position="39"/>
        <end position="54"/>
    </location>
</feature>
<evidence type="ECO:0000313" key="2">
    <source>
        <dbReference type="EMBL" id="MEE6260626.1"/>
    </source>
</evidence>
<evidence type="ECO:0000256" key="1">
    <source>
        <dbReference type="SAM" id="MobiDB-lite"/>
    </source>
</evidence>
<name>A0ABU7RVU7_9ACTN</name>
<sequence length="212" mass="22502">MPQAKQPDEPMPKKKPTKDKGGRGISIKNSTVTVGDRNSAGNKTLPPATSSTPDKLSGHQKILLVATVVAAVATVVGVSYNLTGADGPTDGNPPPSQSPTTVRAAPLDVSVIGKVANTFEVPLQKPVGVRAYRDPGPGGSGTQVAQYPEGETLSIACRHKGGRRIDDHPWRDRPLSTTTWYRLSGLEARYVPDMYVMLTDDGHTPARDLPDC</sequence>
<dbReference type="EMBL" id="JAZGQK010000016">
    <property type="protein sequence ID" value="MEE6260626.1"/>
    <property type="molecule type" value="Genomic_DNA"/>
</dbReference>
<dbReference type="RefSeq" id="WP_331215736.1">
    <property type="nucleotide sequence ID" value="NZ_JAZGQK010000016.1"/>
</dbReference>
<protein>
    <recommendedName>
        <fullName evidence="4">Serine/threonine protein kinase</fullName>
    </recommendedName>
</protein>
<reference evidence="2 3" key="1">
    <citation type="submission" date="2024-01" db="EMBL/GenBank/DDBJ databases">
        <title>Genome insights into Plantactinospora sonchi sp. nov.</title>
        <authorList>
            <person name="Wang L."/>
        </authorList>
    </citation>
    <scope>NUCLEOTIDE SEQUENCE [LARGE SCALE GENOMIC DNA]</scope>
    <source>
        <strain evidence="2 3">NEAU-QY2</strain>
    </source>
</reference>
<feature type="compositionally biased region" description="Basic and acidic residues" evidence="1">
    <location>
        <begin position="1"/>
        <end position="22"/>
    </location>
</feature>
<evidence type="ECO:0008006" key="4">
    <source>
        <dbReference type="Google" id="ProtNLM"/>
    </source>
</evidence>
<comment type="caution">
    <text evidence="2">The sequence shown here is derived from an EMBL/GenBank/DDBJ whole genome shotgun (WGS) entry which is preliminary data.</text>
</comment>
<gene>
    <name evidence="2" type="ORF">V1633_19250</name>
</gene>
<dbReference type="Proteomes" id="UP001332243">
    <property type="component" value="Unassembled WGS sequence"/>
</dbReference>
<organism evidence="2 3">
    <name type="scientific">Plantactinospora sonchi</name>
    <dbReference type="NCBI Taxonomy" id="1544735"/>
    <lineage>
        <taxon>Bacteria</taxon>
        <taxon>Bacillati</taxon>
        <taxon>Actinomycetota</taxon>
        <taxon>Actinomycetes</taxon>
        <taxon>Micromonosporales</taxon>
        <taxon>Micromonosporaceae</taxon>
        <taxon>Plantactinospora</taxon>
    </lineage>
</organism>
<keyword evidence="3" id="KW-1185">Reference proteome</keyword>
<proteinExistence type="predicted"/>
<evidence type="ECO:0000313" key="3">
    <source>
        <dbReference type="Proteomes" id="UP001332243"/>
    </source>
</evidence>
<accession>A0ABU7RVU7</accession>
<feature type="region of interest" description="Disordered" evidence="1">
    <location>
        <begin position="1"/>
        <end position="55"/>
    </location>
</feature>